<gene>
    <name evidence="3" type="ORF">GCM10010517_25820</name>
</gene>
<dbReference type="Pfam" id="PF00296">
    <property type="entry name" value="Bac_luciferase"/>
    <property type="match status" value="1"/>
</dbReference>
<accession>A0ABN3VV41</accession>
<evidence type="ECO:0000256" key="1">
    <source>
        <dbReference type="ARBA" id="ARBA00023002"/>
    </source>
</evidence>
<dbReference type="CDD" id="cd01097">
    <property type="entry name" value="Tetrahydromethanopterin_reductase"/>
    <property type="match status" value="1"/>
</dbReference>
<reference evidence="3 4" key="1">
    <citation type="journal article" date="2019" name="Int. J. Syst. Evol. Microbiol.">
        <title>The Global Catalogue of Microorganisms (GCM) 10K type strain sequencing project: providing services to taxonomists for standard genome sequencing and annotation.</title>
        <authorList>
            <consortium name="The Broad Institute Genomics Platform"/>
            <consortium name="The Broad Institute Genome Sequencing Center for Infectious Disease"/>
            <person name="Wu L."/>
            <person name="Ma J."/>
        </authorList>
    </citation>
    <scope>NUCLEOTIDE SEQUENCE [LARGE SCALE GENOMIC DNA]</scope>
    <source>
        <strain evidence="3 4">JCM 6242</strain>
    </source>
</reference>
<dbReference type="InterPro" id="IPR019945">
    <property type="entry name" value="F420_G6P_DH-rel"/>
</dbReference>
<evidence type="ECO:0000313" key="3">
    <source>
        <dbReference type="EMBL" id="GAA2866345.1"/>
    </source>
</evidence>
<dbReference type="Proteomes" id="UP001500831">
    <property type="component" value="Unassembled WGS sequence"/>
</dbReference>
<proteinExistence type="predicted"/>
<dbReference type="EMBL" id="BAAAVI010000015">
    <property type="protein sequence ID" value="GAA2866345.1"/>
    <property type="molecule type" value="Genomic_DNA"/>
</dbReference>
<dbReference type="Gene3D" id="3.20.20.30">
    <property type="entry name" value="Luciferase-like domain"/>
    <property type="match status" value="1"/>
</dbReference>
<name>A0ABN3VV41_9ACTN</name>
<sequence length="331" mass="35933">MAEIGYTMMCEQTPARQLVENVTTAERIGFDYAAISDHYFPWLEEMGHSPYAWSVLGAAAQATRLPLMTYVTCPIMRYHPAVVAQKAATMGALTEGRFTLGLGSGENLNEHVVGQGWPSADTRHGMFTEAVQIIRELFEGDYVTYRGEYFDVDSAKLYDRPEQPVPLAIAASGGQSAGIAGEYGDALVAVDPDPDLVRAFADGGGAGKPVYGQLPVCYDPDPEAARERAHRLWRWSAAGWKVMAELPGPVNFEAYAQTVRPEDVAEKVPCGPDVDAVVEAVRAYTDAGFTHVALVQIGHEHQDMFFDWSEKELLPALRRLKPGAGPGSGGP</sequence>
<dbReference type="PANTHER" id="PTHR43244:SF1">
    <property type="entry name" value="5,10-METHYLENETETRAHYDROMETHANOPTERIN REDUCTASE"/>
    <property type="match status" value="1"/>
</dbReference>
<dbReference type="PANTHER" id="PTHR43244">
    <property type="match status" value="1"/>
</dbReference>
<evidence type="ECO:0000313" key="4">
    <source>
        <dbReference type="Proteomes" id="UP001500831"/>
    </source>
</evidence>
<feature type="domain" description="Luciferase-like" evidence="2">
    <location>
        <begin position="13"/>
        <end position="291"/>
    </location>
</feature>
<dbReference type="NCBIfam" id="TIGR03557">
    <property type="entry name" value="F420_G6P_family"/>
    <property type="match status" value="1"/>
</dbReference>
<comment type="caution">
    <text evidence="3">The sequence shown here is derived from an EMBL/GenBank/DDBJ whole genome shotgun (WGS) entry which is preliminary data.</text>
</comment>
<dbReference type="InterPro" id="IPR011251">
    <property type="entry name" value="Luciferase-like_dom"/>
</dbReference>
<dbReference type="InterPro" id="IPR050564">
    <property type="entry name" value="F420-G6PD/mer"/>
</dbReference>
<keyword evidence="1" id="KW-0560">Oxidoreductase</keyword>
<protein>
    <submittedName>
        <fullName evidence="3">LLM class F420-dependent oxidoreductase</fullName>
    </submittedName>
</protein>
<dbReference type="RefSeq" id="WP_344970842.1">
    <property type="nucleotide sequence ID" value="NZ_BAAAVI010000015.1"/>
</dbReference>
<evidence type="ECO:0000259" key="2">
    <source>
        <dbReference type="Pfam" id="PF00296"/>
    </source>
</evidence>
<dbReference type="InterPro" id="IPR036661">
    <property type="entry name" value="Luciferase-like_sf"/>
</dbReference>
<organism evidence="3 4">
    <name type="scientific">Streptosporangium fragile</name>
    <dbReference type="NCBI Taxonomy" id="46186"/>
    <lineage>
        <taxon>Bacteria</taxon>
        <taxon>Bacillati</taxon>
        <taxon>Actinomycetota</taxon>
        <taxon>Actinomycetes</taxon>
        <taxon>Streptosporangiales</taxon>
        <taxon>Streptosporangiaceae</taxon>
        <taxon>Streptosporangium</taxon>
    </lineage>
</organism>
<dbReference type="SUPFAM" id="SSF51679">
    <property type="entry name" value="Bacterial luciferase-like"/>
    <property type="match status" value="1"/>
</dbReference>
<keyword evidence="4" id="KW-1185">Reference proteome</keyword>